<sequence>MFSTIHSQDRVRRTKTNIVRTRTGCQNCRKRRRKCDEGRPECQGCVKRGIKCSGYERTIAFKDVSSLAAESSRKFEAARWAALRAEDERLGRKRSRVGASSTESGDRVVETLSSDAGSDHDGDRSSSSSTDPPSFRMSSSPRHSRRAPSSFARQASFFQQSNDQLPQIDPALYQSPPQFYQPPDNCDHSTSFDLGDTPESPEATHSSSLTTTTTLEPPLPPLILHMSPAKESALIAHFESHVLSNLPVPMTFDASYMVNSCFRHAILALSSVNQAYLQTVTPTGPDFLLPTARRSRSPIGREHYLCAVSELYRRLDLSDPVAREQHAAAALMLAYYEIETGSPFASVRHAQGLEALLSKIDLLSPQGCSSSSTTTTTTPASIPSAMPNIFKAWRMLRYDVRYMAAPYRLSSVHTDAHDAYAFLDPQLAIRDVYTHAWNLMGRLELEASFTPSPAKGSRSRQAAVWIRDVAGRVCDTRNVERADYHLDEVSDDEVLARCERFGRALDSWHDKLGVEDRPVLKVGSGKPFVTGESGSSFEPIPVFGFGGGDRSAFEYIMYVTARLIVSYLLSVYGPRGRARPDETAAWANLLFGVVCGMRHRSMKFSYITPVENIAQAAMLCEGVAPVNALLEGVIPYVLDRGIPVAELAEWLYLKKALEIVRRERTKGKTIRGMLLSLDEDYEKGQFDTRFSFLAFGDYNGRGHFRDIYAMDGGDVMGSSCI</sequence>
<keyword evidence="5" id="KW-1185">Reference proteome</keyword>
<evidence type="ECO:0000256" key="1">
    <source>
        <dbReference type="ARBA" id="ARBA00023242"/>
    </source>
</evidence>
<dbReference type="AlphaFoldDB" id="A0AA38RS47"/>
<dbReference type="Pfam" id="PF00172">
    <property type="entry name" value="Zn_clus"/>
    <property type="match status" value="1"/>
</dbReference>
<gene>
    <name evidence="4" type="ORF">NKR19_g5691</name>
</gene>
<dbReference type="SUPFAM" id="SSF57701">
    <property type="entry name" value="Zn2/Cys6 DNA-binding domain"/>
    <property type="match status" value="1"/>
</dbReference>
<proteinExistence type="predicted"/>
<feature type="region of interest" description="Disordered" evidence="2">
    <location>
        <begin position="167"/>
        <end position="222"/>
    </location>
</feature>
<accession>A0AA38RS47</accession>
<feature type="domain" description="Zn(2)-C6 fungal-type" evidence="3">
    <location>
        <begin position="24"/>
        <end position="53"/>
    </location>
</feature>
<evidence type="ECO:0000256" key="2">
    <source>
        <dbReference type="SAM" id="MobiDB-lite"/>
    </source>
</evidence>
<dbReference type="InterPro" id="IPR036864">
    <property type="entry name" value="Zn2-C6_fun-type_DNA-bd_sf"/>
</dbReference>
<comment type="caution">
    <text evidence="4">The sequence shown here is derived from an EMBL/GenBank/DDBJ whole genome shotgun (WGS) entry which is preliminary data.</text>
</comment>
<dbReference type="SMART" id="SM00066">
    <property type="entry name" value="GAL4"/>
    <property type="match status" value="1"/>
</dbReference>
<evidence type="ECO:0000313" key="4">
    <source>
        <dbReference type="EMBL" id="KAJ9149535.1"/>
    </source>
</evidence>
<dbReference type="Proteomes" id="UP001174691">
    <property type="component" value="Unassembled WGS sequence"/>
</dbReference>
<evidence type="ECO:0000259" key="3">
    <source>
        <dbReference type="PROSITE" id="PS50048"/>
    </source>
</evidence>
<dbReference type="GO" id="GO:0008270">
    <property type="term" value="F:zinc ion binding"/>
    <property type="evidence" value="ECO:0007669"/>
    <property type="project" value="InterPro"/>
</dbReference>
<feature type="region of interest" description="Disordered" evidence="2">
    <location>
        <begin position="89"/>
        <end position="151"/>
    </location>
</feature>
<dbReference type="PROSITE" id="PS50048">
    <property type="entry name" value="ZN2_CY6_FUNGAL_2"/>
    <property type="match status" value="1"/>
</dbReference>
<dbReference type="GO" id="GO:0000981">
    <property type="term" value="F:DNA-binding transcription factor activity, RNA polymerase II-specific"/>
    <property type="evidence" value="ECO:0007669"/>
    <property type="project" value="InterPro"/>
</dbReference>
<keyword evidence="1" id="KW-0539">Nucleus</keyword>
<protein>
    <submittedName>
        <fullName evidence="4">C6 zinc finger domain protein</fullName>
    </submittedName>
</protein>
<name>A0AA38RS47_9PEZI</name>
<dbReference type="EMBL" id="JANBVN010000080">
    <property type="protein sequence ID" value="KAJ9149535.1"/>
    <property type="molecule type" value="Genomic_DNA"/>
</dbReference>
<organism evidence="4 5">
    <name type="scientific">Coniochaeta hoffmannii</name>
    <dbReference type="NCBI Taxonomy" id="91930"/>
    <lineage>
        <taxon>Eukaryota</taxon>
        <taxon>Fungi</taxon>
        <taxon>Dikarya</taxon>
        <taxon>Ascomycota</taxon>
        <taxon>Pezizomycotina</taxon>
        <taxon>Sordariomycetes</taxon>
        <taxon>Sordariomycetidae</taxon>
        <taxon>Coniochaetales</taxon>
        <taxon>Coniochaetaceae</taxon>
        <taxon>Coniochaeta</taxon>
    </lineage>
</organism>
<dbReference type="PANTHER" id="PTHR37534">
    <property type="entry name" value="TRANSCRIPTIONAL ACTIVATOR PROTEIN UGA3"/>
    <property type="match status" value="1"/>
</dbReference>
<dbReference type="Gene3D" id="4.10.240.10">
    <property type="entry name" value="Zn(2)-C6 fungal-type DNA-binding domain"/>
    <property type="match status" value="1"/>
</dbReference>
<reference evidence="4" key="1">
    <citation type="submission" date="2022-07" db="EMBL/GenBank/DDBJ databases">
        <title>Fungi with potential for degradation of polypropylene.</title>
        <authorList>
            <person name="Gostincar C."/>
        </authorList>
    </citation>
    <scope>NUCLEOTIDE SEQUENCE</scope>
    <source>
        <strain evidence="4">EXF-13287</strain>
    </source>
</reference>
<dbReference type="CDD" id="cd00067">
    <property type="entry name" value="GAL4"/>
    <property type="match status" value="1"/>
</dbReference>
<feature type="compositionally biased region" description="Low complexity" evidence="2">
    <location>
        <begin position="125"/>
        <end position="151"/>
    </location>
</feature>
<evidence type="ECO:0000313" key="5">
    <source>
        <dbReference type="Proteomes" id="UP001174691"/>
    </source>
</evidence>
<dbReference type="PROSITE" id="PS00463">
    <property type="entry name" value="ZN2_CY6_FUNGAL_1"/>
    <property type="match status" value="1"/>
</dbReference>
<dbReference type="InterPro" id="IPR001138">
    <property type="entry name" value="Zn2Cys6_DnaBD"/>
</dbReference>
<dbReference type="PANTHER" id="PTHR37534:SF46">
    <property type="entry name" value="ZN(II)2CYS6 TRANSCRIPTION FACTOR (EUROFUNG)"/>
    <property type="match status" value="1"/>
</dbReference>